<dbReference type="Pfam" id="PF13302">
    <property type="entry name" value="Acetyltransf_3"/>
    <property type="match status" value="1"/>
</dbReference>
<dbReference type="Proteomes" id="UP001067235">
    <property type="component" value="Unassembled WGS sequence"/>
</dbReference>
<reference evidence="2" key="1">
    <citation type="submission" date="2022-12" db="EMBL/GenBank/DDBJ databases">
        <authorList>
            <person name="Krivoruchko A.V."/>
            <person name="Elkin A."/>
        </authorList>
    </citation>
    <scope>NUCLEOTIDE SEQUENCE</scope>
    <source>
        <strain evidence="2">IEGM 1388</strain>
    </source>
</reference>
<dbReference type="InterPro" id="IPR000182">
    <property type="entry name" value="GNAT_dom"/>
</dbReference>
<dbReference type="PROSITE" id="PS51186">
    <property type="entry name" value="GNAT"/>
    <property type="match status" value="1"/>
</dbReference>
<dbReference type="EMBL" id="JAPWIE010000004">
    <property type="protein sequence ID" value="MCZ4551534.1"/>
    <property type="molecule type" value="Genomic_DNA"/>
</dbReference>
<evidence type="ECO:0000259" key="1">
    <source>
        <dbReference type="PROSITE" id="PS51186"/>
    </source>
</evidence>
<feature type="domain" description="N-acetyltransferase" evidence="1">
    <location>
        <begin position="15"/>
        <end position="176"/>
    </location>
</feature>
<dbReference type="InterPro" id="IPR016181">
    <property type="entry name" value="Acyl_CoA_acyltransferase"/>
</dbReference>
<dbReference type="RefSeq" id="WP_301572377.1">
    <property type="nucleotide sequence ID" value="NZ_JAPWIE010000004.1"/>
</dbReference>
<name>A0ABT4MX03_GORRU</name>
<dbReference type="PANTHER" id="PTHR43441:SF10">
    <property type="entry name" value="ACETYLTRANSFERASE"/>
    <property type="match status" value="1"/>
</dbReference>
<dbReference type="SUPFAM" id="SSF55729">
    <property type="entry name" value="Acyl-CoA N-acyltransferases (Nat)"/>
    <property type="match status" value="1"/>
</dbReference>
<gene>
    <name evidence="2" type="ORF">O4213_16200</name>
</gene>
<organism evidence="2 3">
    <name type="scientific">Gordonia rubripertincta</name>
    <name type="common">Rhodococcus corallinus</name>
    <dbReference type="NCBI Taxonomy" id="36822"/>
    <lineage>
        <taxon>Bacteria</taxon>
        <taxon>Bacillati</taxon>
        <taxon>Actinomycetota</taxon>
        <taxon>Actinomycetes</taxon>
        <taxon>Mycobacteriales</taxon>
        <taxon>Gordoniaceae</taxon>
        <taxon>Gordonia</taxon>
    </lineage>
</organism>
<proteinExistence type="predicted"/>
<evidence type="ECO:0000313" key="2">
    <source>
        <dbReference type="EMBL" id="MCZ4551534.1"/>
    </source>
</evidence>
<comment type="caution">
    <text evidence="2">The sequence shown here is derived from an EMBL/GenBank/DDBJ whole genome shotgun (WGS) entry which is preliminary data.</text>
</comment>
<dbReference type="Gene3D" id="3.40.630.30">
    <property type="match status" value="1"/>
</dbReference>
<dbReference type="InterPro" id="IPR051908">
    <property type="entry name" value="Ribosomal_N-acetyltransferase"/>
</dbReference>
<protein>
    <submittedName>
        <fullName evidence="2">GNAT family N-acetyltransferase</fullName>
    </submittedName>
</protein>
<accession>A0ABT4MX03</accession>
<sequence>MDWPRRIPTIADDVITLRPLEAGDIPSVLAASQDPVTAEFTVVPQPYTEADARDFVESRSTRVWPGFDLAIVDSGNHFLGLCGLRAEDEDDVTKIGYSVAPHARGRGVATRATRLLIGYSWQIGAVRVGLDAYASNTASRTVAHRCGFVEEGVLRSAVLGRNGTRHDLVVHGLLRTDPGAS</sequence>
<dbReference type="PANTHER" id="PTHR43441">
    <property type="entry name" value="RIBOSOMAL-PROTEIN-SERINE ACETYLTRANSFERASE"/>
    <property type="match status" value="1"/>
</dbReference>
<keyword evidence="3" id="KW-1185">Reference proteome</keyword>
<evidence type="ECO:0000313" key="3">
    <source>
        <dbReference type="Proteomes" id="UP001067235"/>
    </source>
</evidence>